<dbReference type="AlphaFoldDB" id="A0A6C0RDP1"/>
<dbReference type="RefSeq" id="WP_163346833.1">
    <property type="nucleotide sequence ID" value="NZ_CP048409.1"/>
</dbReference>
<evidence type="ECO:0000313" key="2">
    <source>
        <dbReference type="Proteomes" id="UP000474630"/>
    </source>
</evidence>
<reference evidence="1 2" key="1">
    <citation type="submission" date="2020-02" db="EMBL/GenBank/DDBJ databases">
        <title>Genome sequencing for Draconibacterium sp. strain M1.</title>
        <authorList>
            <person name="Park S.-J."/>
        </authorList>
    </citation>
    <scope>NUCLEOTIDE SEQUENCE [LARGE SCALE GENOMIC DNA]</scope>
    <source>
        <strain evidence="1 2">M1</strain>
    </source>
</reference>
<protein>
    <submittedName>
        <fullName evidence="1">Uncharacterized protein</fullName>
    </submittedName>
</protein>
<name>A0A6C0RDP1_9BACT</name>
<accession>A0A6C0RDP1</accession>
<keyword evidence="2" id="KW-1185">Reference proteome</keyword>
<evidence type="ECO:0000313" key="1">
    <source>
        <dbReference type="EMBL" id="QIA08654.1"/>
    </source>
</evidence>
<dbReference type="Proteomes" id="UP000474630">
    <property type="component" value="Chromosome"/>
</dbReference>
<dbReference type="KEGG" id="drc:G0Q07_13410"/>
<dbReference type="EMBL" id="CP048409">
    <property type="protein sequence ID" value="QIA08654.1"/>
    <property type="molecule type" value="Genomic_DNA"/>
</dbReference>
<sequence length="418" mass="48379">MARKKNNRKKKPAHQTNGGYKNYIRDVIEAAKILGLRTDARVLSNTNKHRLYEGRLRISNPEVVDGYVSGAELKRITQKVKEYYRVRNIEIKENTIVSAYQCSLLQDYTRALQKALADSFEDKNDPDIEMLKSAQSRFFNLAYSYIITHFYKIITQLSNPEYKYFGLNMRSLALYKDNPSFGIVPEIYGIPAEVKKFTINNQVRPAFRLGKPNAEKPYFLWIKVEKNVFGENYNGTKNELDVYIQSHAIKRLCQRLDLLKRPAINYILWQNTNTISELTIHRGNLLLPVKIYDIKIGYLVADVVDDVLLFKTFLFITHNCTPEGDTLRSISGLGKEDISYWKIDRLSTFVSLDTTKYLALTKLFKHSGLSDIFQLKDKDFDVELMQEANLDGLIHYLERGKNAAKVQKQEFEALLQNA</sequence>
<gene>
    <name evidence="1" type="ORF">G0Q07_13410</name>
</gene>
<proteinExistence type="predicted"/>
<organism evidence="1 2">
    <name type="scientific">Draconibacterium halophilum</name>
    <dbReference type="NCBI Taxonomy" id="2706887"/>
    <lineage>
        <taxon>Bacteria</taxon>
        <taxon>Pseudomonadati</taxon>
        <taxon>Bacteroidota</taxon>
        <taxon>Bacteroidia</taxon>
        <taxon>Marinilabiliales</taxon>
        <taxon>Prolixibacteraceae</taxon>
        <taxon>Draconibacterium</taxon>
    </lineage>
</organism>